<gene>
    <name evidence="1" type="ORF">EYB53_011325</name>
</gene>
<dbReference type="EMBL" id="SIJK02000017">
    <property type="protein sequence ID" value="MBP1466297.1"/>
    <property type="molecule type" value="Genomic_DNA"/>
</dbReference>
<comment type="caution">
    <text evidence="1">The sequence shown here is derived from an EMBL/GenBank/DDBJ whole genome shotgun (WGS) entry which is preliminary data.</text>
</comment>
<protein>
    <recommendedName>
        <fullName evidence="3">Carboxypeptidase regulatory-like domain-containing protein</fullName>
    </recommendedName>
</protein>
<accession>A0ABS4DA44</accession>
<evidence type="ECO:0008006" key="3">
    <source>
        <dbReference type="Google" id="ProtNLM"/>
    </source>
</evidence>
<name>A0ABS4DA44_9CHLR</name>
<reference evidence="1 2" key="1">
    <citation type="submission" date="2021-03" db="EMBL/GenBank/DDBJ databases">
        <authorList>
            <person name="Grouzdev D.S."/>
        </authorList>
    </citation>
    <scope>NUCLEOTIDE SEQUENCE [LARGE SCALE GENOMIC DNA]</scope>
    <source>
        <strain evidence="1 2">M50-1</strain>
    </source>
</reference>
<sequence>MYLQDILPDPPARTTKRAPLQVLLRYVVTTWAEDIQEAHRLLGVLVFAALDKAEYTVELVPQTAAVWSSFGVPPQPAFLLLVPARFPRSEPDVPMVAQPLVIHSGLMVSLYGKLVGPGDKPIKGARIELPALQMGHYTDTQGCFHFASVPDMPTATLLSVKTRGREFEVKVKPGPSSLDEPLLIHVDLLDQ</sequence>
<proteinExistence type="predicted"/>
<dbReference type="RefSeq" id="WP_135478298.1">
    <property type="nucleotide sequence ID" value="NZ_SIJK02000017.1"/>
</dbReference>
<keyword evidence="2" id="KW-1185">Reference proteome</keyword>
<organism evidence="1 2">
    <name type="scientific">Candidatus Chloroploca mongolica</name>
    <dbReference type="NCBI Taxonomy" id="2528176"/>
    <lineage>
        <taxon>Bacteria</taxon>
        <taxon>Bacillati</taxon>
        <taxon>Chloroflexota</taxon>
        <taxon>Chloroflexia</taxon>
        <taxon>Chloroflexales</taxon>
        <taxon>Chloroflexineae</taxon>
        <taxon>Oscillochloridaceae</taxon>
        <taxon>Candidatus Chloroploca</taxon>
    </lineage>
</organism>
<evidence type="ECO:0000313" key="2">
    <source>
        <dbReference type="Proteomes" id="UP001193081"/>
    </source>
</evidence>
<evidence type="ECO:0000313" key="1">
    <source>
        <dbReference type="EMBL" id="MBP1466297.1"/>
    </source>
</evidence>
<dbReference type="Proteomes" id="UP001193081">
    <property type="component" value="Unassembled WGS sequence"/>
</dbReference>